<gene>
    <name evidence="2" type="ORF">PSYICH_LOCUS3528</name>
</gene>
<evidence type="ECO:0000313" key="3">
    <source>
        <dbReference type="Proteomes" id="UP001153636"/>
    </source>
</evidence>
<sequence length="164" mass="18452">MSHLKVAIIDKDNPYGKITTVREILVKKTLMGELDKTILSASCSKTKPPTFRSWTHSGAIITVTCDDDLTLEWLKTKVTTLKTWEEATLAVVRMDELPKLTKASLWIPGKAQADLDEKEVVLRQNPNLHVAKWCTFHHEIKKDPKGHLFGFGIGNEEMGTLKAK</sequence>
<dbReference type="EMBL" id="OV651824">
    <property type="protein sequence ID" value="CAH1101872.1"/>
    <property type="molecule type" value="Genomic_DNA"/>
</dbReference>
<organism evidence="2 3">
    <name type="scientific">Psylliodes chrysocephalus</name>
    <dbReference type="NCBI Taxonomy" id="3402493"/>
    <lineage>
        <taxon>Eukaryota</taxon>
        <taxon>Metazoa</taxon>
        <taxon>Ecdysozoa</taxon>
        <taxon>Arthropoda</taxon>
        <taxon>Hexapoda</taxon>
        <taxon>Insecta</taxon>
        <taxon>Pterygota</taxon>
        <taxon>Neoptera</taxon>
        <taxon>Endopterygota</taxon>
        <taxon>Coleoptera</taxon>
        <taxon>Polyphaga</taxon>
        <taxon>Cucujiformia</taxon>
        <taxon>Chrysomeloidea</taxon>
        <taxon>Chrysomelidae</taxon>
        <taxon>Galerucinae</taxon>
        <taxon>Alticini</taxon>
        <taxon>Psylliodes</taxon>
    </lineage>
</organism>
<dbReference type="Proteomes" id="UP001153636">
    <property type="component" value="Chromosome 12"/>
</dbReference>
<keyword evidence="3" id="KW-1185">Reference proteome</keyword>
<feature type="domain" description="DUF4780" evidence="1">
    <location>
        <begin position="3"/>
        <end position="163"/>
    </location>
</feature>
<dbReference type="OrthoDB" id="6771823at2759"/>
<evidence type="ECO:0000313" key="2">
    <source>
        <dbReference type="EMBL" id="CAH1101872.1"/>
    </source>
</evidence>
<accession>A0A9P0G9U1</accession>
<dbReference type="InterPro" id="IPR031961">
    <property type="entry name" value="DUF4780"/>
</dbReference>
<name>A0A9P0G9U1_9CUCU</name>
<dbReference type="AlphaFoldDB" id="A0A9P0G9U1"/>
<evidence type="ECO:0000259" key="1">
    <source>
        <dbReference type="Pfam" id="PF16012"/>
    </source>
</evidence>
<protein>
    <recommendedName>
        <fullName evidence="1">DUF4780 domain-containing protein</fullName>
    </recommendedName>
</protein>
<dbReference type="Pfam" id="PF16012">
    <property type="entry name" value="DUF4780"/>
    <property type="match status" value="1"/>
</dbReference>
<reference evidence="2" key="1">
    <citation type="submission" date="2022-01" db="EMBL/GenBank/DDBJ databases">
        <authorList>
            <person name="King R."/>
        </authorList>
    </citation>
    <scope>NUCLEOTIDE SEQUENCE</scope>
</reference>
<proteinExistence type="predicted"/>